<name>J4UIF7_TRIAS</name>
<dbReference type="PRINTS" id="PR00081">
    <property type="entry name" value="GDHRDH"/>
</dbReference>
<dbReference type="KEGG" id="tasa:A1Q1_07306"/>
<keyword evidence="7" id="KW-0275">Fatty acid biosynthesis</keyword>
<keyword evidence="6" id="KW-0443">Lipid metabolism</keyword>
<comment type="pathway">
    <text evidence="1">Lipid metabolism; fatty acid biosynthesis.</text>
</comment>
<dbReference type="InterPro" id="IPR020904">
    <property type="entry name" value="Sc_DH/Rdtase_CS"/>
</dbReference>
<reference evidence="8 9" key="1">
    <citation type="journal article" date="2012" name="Eukaryot. Cell">
        <title>Draft genome sequence of CBS 2479, the standard type strain of Trichosporon asahii.</title>
        <authorList>
            <person name="Yang R.Y."/>
            <person name="Li H.T."/>
            <person name="Zhu H."/>
            <person name="Zhou G.P."/>
            <person name="Wang M."/>
            <person name="Wang L."/>
        </authorList>
    </citation>
    <scope>NUCLEOTIDE SEQUENCE [LARGE SCALE GENOMIC DNA]</scope>
    <source>
        <strain evidence="9">ATCC 90039 / CBS 2479 / JCM 2466 / KCTC 7840 / NCYC 2677 / UAMH 7654</strain>
    </source>
</reference>
<sequence>MGSDTIHLASTAATHPTFHLFGHEIVIDVPLPTFILALVGAAVLGRFAWSWIRFIAELTVVPGMSFKSRSTKTYALVTGCTSGIGLEFARQLAAKGYGLILVGRRQGALDELAAELQAKYKVPSKTVIADAADAAGLHAAVARVAAVASEVDLGVLVNNVGASHEMPVAFAETAPSEIDQIIQTNVSWTLQLTRALLPGMIQRSAKGGPKSLVLNLGSMSGRIPSSLLATYSGTKAGLQTWNTALATEVEPKGVIVRMILPAFVVSNMSKIRRASLTVPTARDYVKSTLSSIGLARGAQGRPYTSTPYPSHAVLDYVVSLFGYFTENIGVKVIDGMHKSIRARALRKKQREAGKKQESSPHAYPPSVLLLLIERLSFLPTSHPETASVSALYTARSGIDTVPSVRAGHDIVCVPAGRELCLGTRRLWRIRRLSLLPPPEQAHDETHALACAIRVARELVCPVALDLVADQLAPATAELRANFGCGVVKCGSAC</sequence>
<protein>
    <submittedName>
        <fullName evidence="8">Ketoreductase</fullName>
    </submittedName>
</protein>
<comment type="caution">
    <text evidence="8">The sequence shown here is derived from an EMBL/GenBank/DDBJ whole genome shotgun (WGS) entry which is preliminary data.</text>
</comment>
<evidence type="ECO:0000256" key="2">
    <source>
        <dbReference type="ARBA" id="ARBA00022516"/>
    </source>
</evidence>
<dbReference type="SUPFAM" id="SSF51735">
    <property type="entry name" value="NAD(P)-binding Rossmann-fold domains"/>
    <property type="match status" value="1"/>
</dbReference>
<evidence type="ECO:0000313" key="8">
    <source>
        <dbReference type="EMBL" id="EJT51465.1"/>
    </source>
</evidence>
<dbReference type="GO" id="GO:0005783">
    <property type="term" value="C:endoplasmic reticulum"/>
    <property type="evidence" value="ECO:0007669"/>
    <property type="project" value="TreeGrafter"/>
</dbReference>
<keyword evidence="4" id="KW-0521">NADP</keyword>
<dbReference type="PANTHER" id="PTHR43086">
    <property type="entry name" value="VERY-LONG-CHAIN 3-OXOOACYL-COA REDUCTASE"/>
    <property type="match status" value="1"/>
</dbReference>
<dbReference type="CDD" id="cd05356">
    <property type="entry name" value="17beta-HSD1_like_SDR_c"/>
    <property type="match status" value="1"/>
</dbReference>
<dbReference type="GeneID" id="25990818"/>
<dbReference type="RefSeq" id="XP_014183017.1">
    <property type="nucleotide sequence ID" value="XM_014327542.1"/>
</dbReference>
<gene>
    <name evidence="8" type="ORF">A1Q1_07306</name>
</gene>
<dbReference type="Proteomes" id="UP000002748">
    <property type="component" value="Unassembled WGS sequence"/>
</dbReference>
<evidence type="ECO:0000256" key="4">
    <source>
        <dbReference type="ARBA" id="ARBA00022857"/>
    </source>
</evidence>
<organism evidence="8 9">
    <name type="scientific">Trichosporon asahii var. asahii (strain ATCC 90039 / CBS 2479 / JCM 2466 / KCTC 7840 / NBRC 103889/ NCYC 2677 / UAMH 7654)</name>
    <name type="common">Yeast</name>
    <dbReference type="NCBI Taxonomy" id="1186058"/>
    <lineage>
        <taxon>Eukaryota</taxon>
        <taxon>Fungi</taxon>
        <taxon>Dikarya</taxon>
        <taxon>Basidiomycota</taxon>
        <taxon>Agaricomycotina</taxon>
        <taxon>Tremellomycetes</taxon>
        <taxon>Trichosporonales</taxon>
        <taxon>Trichosporonaceae</taxon>
        <taxon>Trichosporon</taxon>
    </lineage>
</organism>
<dbReference type="VEuPathDB" id="FungiDB:A1Q1_07306"/>
<evidence type="ECO:0000256" key="5">
    <source>
        <dbReference type="ARBA" id="ARBA00023002"/>
    </source>
</evidence>
<dbReference type="PROSITE" id="PS00061">
    <property type="entry name" value="ADH_SHORT"/>
    <property type="match status" value="1"/>
</dbReference>
<dbReference type="GO" id="GO:0030497">
    <property type="term" value="P:fatty acid elongation"/>
    <property type="evidence" value="ECO:0007669"/>
    <property type="project" value="TreeGrafter"/>
</dbReference>
<keyword evidence="3" id="KW-0276">Fatty acid metabolism</keyword>
<proteinExistence type="predicted"/>
<dbReference type="InterPro" id="IPR002347">
    <property type="entry name" value="SDR_fam"/>
</dbReference>
<dbReference type="Pfam" id="PF00106">
    <property type="entry name" value="adh_short"/>
    <property type="match status" value="1"/>
</dbReference>
<dbReference type="EMBL" id="ALBS01000055">
    <property type="protein sequence ID" value="EJT51465.1"/>
    <property type="molecule type" value="Genomic_DNA"/>
</dbReference>
<dbReference type="HOGENOM" id="CLU_553418_0_0_1"/>
<evidence type="ECO:0000256" key="3">
    <source>
        <dbReference type="ARBA" id="ARBA00022832"/>
    </source>
</evidence>
<evidence type="ECO:0000256" key="1">
    <source>
        <dbReference type="ARBA" id="ARBA00005194"/>
    </source>
</evidence>
<evidence type="ECO:0000256" key="7">
    <source>
        <dbReference type="ARBA" id="ARBA00023160"/>
    </source>
</evidence>
<dbReference type="AlphaFoldDB" id="J4UIF7"/>
<dbReference type="PANTHER" id="PTHR43086:SF2">
    <property type="entry name" value="HYDROXYSTEROID DEHYDROGENASE-LIKE PROTEIN 1"/>
    <property type="match status" value="1"/>
</dbReference>
<dbReference type="GO" id="GO:0016491">
    <property type="term" value="F:oxidoreductase activity"/>
    <property type="evidence" value="ECO:0007669"/>
    <property type="project" value="UniProtKB-KW"/>
</dbReference>
<evidence type="ECO:0000313" key="9">
    <source>
        <dbReference type="Proteomes" id="UP000002748"/>
    </source>
</evidence>
<dbReference type="InterPro" id="IPR036291">
    <property type="entry name" value="NAD(P)-bd_dom_sf"/>
</dbReference>
<dbReference type="OrthoDB" id="5545019at2759"/>
<accession>J4UIF7</accession>
<dbReference type="Gene3D" id="3.40.50.720">
    <property type="entry name" value="NAD(P)-binding Rossmann-like Domain"/>
    <property type="match status" value="1"/>
</dbReference>
<keyword evidence="2" id="KW-0444">Lipid biosynthesis</keyword>
<evidence type="ECO:0000256" key="6">
    <source>
        <dbReference type="ARBA" id="ARBA00023098"/>
    </source>
</evidence>
<keyword evidence="5" id="KW-0560">Oxidoreductase</keyword>